<dbReference type="RefSeq" id="WP_014014583.1">
    <property type="nucleotide sequence ID" value="NZ_LAOQ01000002.1"/>
</dbReference>
<protein>
    <submittedName>
        <fullName evidence="1">Putative acetyltransferase</fullName>
    </submittedName>
</protein>
<accession>A0A0F3RG38</accession>
<reference evidence="1 2" key="1">
    <citation type="submission" date="2015-01" db="EMBL/GenBank/DDBJ databases">
        <title>Genome Sequencing of Rickettsiales /home/snadendla/prok_pipe/test/illegal_ec_num.txt.</title>
        <authorList>
            <person name="Daugherty S.C."/>
            <person name="Su Q."/>
            <person name="Abolude K."/>
            <person name="Beier-Sexton M."/>
            <person name="Carlyon J.A."/>
            <person name="Carter R."/>
            <person name="Day N.P."/>
            <person name="Dumler S.J."/>
            <person name="Dyachenko V."/>
            <person name="Godinez A."/>
            <person name="Kurtti T.J."/>
            <person name="Lichay M."/>
            <person name="Mullins K.E."/>
            <person name="Ott S."/>
            <person name="Pappas-Brown V."/>
            <person name="Paris D.H."/>
            <person name="Patel P."/>
            <person name="Richards A.L."/>
            <person name="Sadzewicz L."/>
            <person name="Sears K."/>
            <person name="Seidman D."/>
            <person name="Sengamalay N."/>
            <person name="Stenos J."/>
            <person name="Tallon L.J."/>
            <person name="Vincent G."/>
            <person name="Fraser C.M."/>
            <person name="Munderloh U."/>
            <person name="Dunning-Hotopp J.C."/>
        </authorList>
    </citation>
    <scope>NUCLEOTIDE SEQUENCE [LARGE SCALE GENOMIC DNA]</scope>
    <source>
        <strain evidence="1 2">T170-B</strain>
    </source>
</reference>
<organism evidence="1 2">
    <name type="scientific">Rickettsia argasii T170-B</name>
    <dbReference type="NCBI Taxonomy" id="1268837"/>
    <lineage>
        <taxon>Bacteria</taxon>
        <taxon>Pseudomonadati</taxon>
        <taxon>Pseudomonadota</taxon>
        <taxon>Alphaproteobacteria</taxon>
        <taxon>Rickettsiales</taxon>
        <taxon>Rickettsiaceae</taxon>
        <taxon>Rickettsieae</taxon>
        <taxon>Rickettsia</taxon>
        <taxon>spotted fever group</taxon>
    </lineage>
</organism>
<dbReference type="Gene3D" id="3.30.200.20">
    <property type="entry name" value="Phosphorylase Kinase, domain 1"/>
    <property type="match status" value="1"/>
</dbReference>
<dbReference type="GO" id="GO:0016740">
    <property type="term" value="F:transferase activity"/>
    <property type="evidence" value="ECO:0007669"/>
    <property type="project" value="UniProtKB-KW"/>
</dbReference>
<dbReference type="PATRIC" id="fig|1268837.3.peg.929"/>
<dbReference type="Proteomes" id="UP000033736">
    <property type="component" value="Unassembled WGS sequence"/>
</dbReference>
<evidence type="ECO:0000313" key="2">
    <source>
        <dbReference type="Proteomes" id="UP000033736"/>
    </source>
</evidence>
<name>A0A0F3RG38_9RICK</name>
<gene>
    <name evidence="1" type="ORF">RAT170B_0805</name>
</gene>
<keyword evidence="2" id="KW-1185">Reference proteome</keyword>
<keyword evidence="1" id="KW-0808">Transferase</keyword>
<evidence type="ECO:0000313" key="1">
    <source>
        <dbReference type="EMBL" id="KJW05102.1"/>
    </source>
</evidence>
<comment type="caution">
    <text evidence="1">The sequence shown here is derived from an EMBL/GenBank/DDBJ whole genome shotgun (WGS) entry which is preliminary data.</text>
</comment>
<proteinExistence type="predicted"/>
<dbReference type="EMBL" id="LAOQ01000002">
    <property type="protein sequence ID" value="KJW05102.1"/>
    <property type="molecule type" value="Genomic_DNA"/>
</dbReference>
<sequence length="48" mass="5652">MNVDITEFLAKELIAEQSPKWFHLPIKPVEFSGHDNRTFHLGDEMLIR</sequence>
<dbReference type="AlphaFoldDB" id="A0A0F3RG38"/>
<dbReference type="GeneID" id="51821523"/>